<dbReference type="InterPro" id="IPR023393">
    <property type="entry name" value="START-like_dom_sf"/>
</dbReference>
<evidence type="ECO:0000313" key="2">
    <source>
        <dbReference type="Proteomes" id="UP001240171"/>
    </source>
</evidence>
<dbReference type="Gene3D" id="3.30.530.20">
    <property type="match status" value="1"/>
</dbReference>
<dbReference type="EMBL" id="JAUQTB010000002">
    <property type="protein sequence ID" value="MDO7905574.1"/>
    <property type="molecule type" value="Genomic_DNA"/>
</dbReference>
<gene>
    <name evidence="1" type="ORF">Q5741_04010</name>
</gene>
<organism evidence="1 2">
    <name type="scientific">Paenibacillus lacisoli</name>
    <dbReference type="NCBI Taxonomy" id="3064525"/>
    <lineage>
        <taxon>Bacteria</taxon>
        <taxon>Bacillati</taxon>
        <taxon>Bacillota</taxon>
        <taxon>Bacilli</taxon>
        <taxon>Bacillales</taxon>
        <taxon>Paenibacillaceae</taxon>
        <taxon>Paenibacillus</taxon>
    </lineage>
</organism>
<keyword evidence="2" id="KW-1185">Reference proteome</keyword>
<name>A0ABT9CA99_9BACL</name>
<protein>
    <submittedName>
        <fullName evidence="1">Uncharacterized protein</fullName>
    </submittedName>
</protein>
<evidence type="ECO:0000313" key="1">
    <source>
        <dbReference type="EMBL" id="MDO7905574.1"/>
    </source>
</evidence>
<sequence>MNRARFASEDALRTVIEMGMEQGITETWDRLDEYLTASS</sequence>
<dbReference type="RefSeq" id="WP_305022779.1">
    <property type="nucleotide sequence ID" value="NZ_JAUQTB010000002.1"/>
</dbReference>
<dbReference type="Proteomes" id="UP001240171">
    <property type="component" value="Unassembled WGS sequence"/>
</dbReference>
<reference evidence="1 2" key="1">
    <citation type="submission" date="2023-07" db="EMBL/GenBank/DDBJ databases">
        <title>Paenibacillus sp. JX-17 nov. isolated from soil.</title>
        <authorList>
            <person name="Wan Y."/>
            <person name="Liu B."/>
        </authorList>
    </citation>
    <scope>NUCLEOTIDE SEQUENCE [LARGE SCALE GENOMIC DNA]</scope>
    <source>
        <strain evidence="1 2">JX-17</strain>
    </source>
</reference>
<comment type="caution">
    <text evidence="1">The sequence shown here is derived from an EMBL/GenBank/DDBJ whole genome shotgun (WGS) entry which is preliminary data.</text>
</comment>
<accession>A0ABT9CA99</accession>
<proteinExistence type="predicted"/>